<evidence type="ECO:0008006" key="4">
    <source>
        <dbReference type="Google" id="ProtNLM"/>
    </source>
</evidence>
<dbReference type="EMBL" id="MTJL01000016">
    <property type="protein sequence ID" value="OMI06199.1"/>
    <property type="molecule type" value="Genomic_DNA"/>
</dbReference>
<feature type="transmembrane region" description="Helical" evidence="1">
    <location>
        <begin position="233"/>
        <end position="254"/>
    </location>
</feature>
<proteinExistence type="predicted"/>
<dbReference type="OrthoDB" id="8613028at2"/>
<evidence type="ECO:0000256" key="1">
    <source>
        <dbReference type="SAM" id="Phobius"/>
    </source>
</evidence>
<feature type="transmembrane region" description="Helical" evidence="1">
    <location>
        <begin position="108"/>
        <end position="130"/>
    </location>
</feature>
<accession>A0A1R1QNH0</accession>
<name>A0A1R1QNH0_9BACI</name>
<feature type="transmembrane region" description="Helical" evidence="1">
    <location>
        <begin position="19"/>
        <end position="39"/>
    </location>
</feature>
<feature type="transmembrane region" description="Helical" evidence="1">
    <location>
        <begin position="284"/>
        <end position="306"/>
    </location>
</feature>
<gene>
    <name evidence="2" type="ORF">BW143_09735</name>
</gene>
<keyword evidence="3" id="KW-1185">Reference proteome</keyword>
<keyword evidence="1" id="KW-0812">Transmembrane</keyword>
<reference evidence="2 3" key="1">
    <citation type="submission" date="2017-01" db="EMBL/GenBank/DDBJ databases">
        <title>Bacillus phylogenomics.</title>
        <authorList>
            <person name="Dunlap C."/>
        </authorList>
    </citation>
    <scope>NUCLEOTIDE SEQUENCE [LARGE SCALE GENOMIC DNA]</scope>
    <source>
        <strain evidence="2 3">NRRL B-41282</strain>
    </source>
</reference>
<protein>
    <recommendedName>
        <fullName evidence="4">ABC transporter permease</fullName>
    </recommendedName>
</protein>
<dbReference type="Pfam" id="PF12730">
    <property type="entry name" value="ABC2_membrane_4"/>
    <property type="match status" value="1"/>
</dbReference>
<dbReference type="RefSeq" id="WP_076761506.1">
    <property type="nucleotide sequence ID" value="NZ_JARMMH010000013.1"/>
</dbReference>
<dbReference type="AlphaFoldDB" id="A0A1R1QNH0"/>
<feature type="transmembrane region" description="Helical" evidence="1">
    <location>
        <begin position="151"/>
        <end position="179"/>
    </location>
</feature>
<comment type="caution">
    <text evidence="2">The sequence shown here is derived from an EMBL/GenBank/DDBJ whole genome shotgun (WGS) entry which is preliminary data.</text>
</comment>
<keyword evidence="1" id="KW-1133">Transmembrane helix</keyword>
<keyword evidence="1" id="KW-0472">Membrane</keyword>
<dbReference type="PANTHER" id="PTHR37305:SF1">
    <property type="entry name" value="MEMBRANE PROTEIN"/>
    <property type="match status" value="1"/>
</dbReference>
<accession>A0A1R1RVR8</accession>
<organism evidence="2 3">
    <name type="scientific">Bacillus swezeyi</name>
    <dbReference type="NCBI Taxonomy" id="1925020"/>
    <lineage>
        <taxon>Bacteria</taxon>
        <taxon>Bacillati</taxon>
        <taxon>Bacillota</taxon>
        <taxon>Bacilli</taxon>
        <taxon>Bacillales</taxon>
        <taxon>Bacillaceae</taxon>
        <taxon>Bacillus</taxon>
    </lineage>
</organism>
<evidence type="ECO:0000313" key="3">
    <source>
        <dbReference type="Proteomes" id="UP000187367"/>
    </source>
</evidence>
<dbReference type="PANTHER" id="PTHR37305">
    <property type="entry name" value="INTEGRAL MEMBRANE PROTEIN-RELATED"/>
    <property type="match status" value="1"/>
</dbReference>
<feature type="transmembrane region" description="Helical" evidence="1">
    <location>
        <begin position="199"/>
        <end position="221"/>
    </location>
</feature>
<dbReference type="Proteomes" id="UP000187367">
    <property type="component" value="Unassembled WGS sequence"/>
</dbReference>
<sequence>MFNLVVNEWIKIFNRKGTYVMIGLLLLSVIGLGIMTKTIGESGASADWKKELAQENADMKQQLEGVNNPVLEQNYKKSIAINDYRIKHDLPEDGEYSVLSFINDAIDVIPMIGLFVITVAAGIVANEFSWGTVKLLVIRPISRFKILLSKYLTVLLFALALLFILFASAGLTGLLLFGTGESSQVHLAYVNGSVEEQSLLLHLAGSYLLNSISLFMMSTMAFMISAVFRNSSLAVGISIFLLVMGGTATGLLSMKFDWAKYILFANTDLTQYFDGTPLVSGMTLGFSIMVLAVYFIVFQVLAFGVFTKRDIAS</sequence>
<evidence type="ECO:0000313" key="2">
    <source>
        <dbReference type="EMBL" id="OMI06199.1"/>
    </source>
</evidence>